<name>A0ABD3NXU8_9STRA</name>
<protein>
    <submittedName>
        <fullName evidence="1">Uncharacterized protein</fullName>
    </submittedName>
</protein>
<organism evidence="1 2">
    <name type="scientific">Cyclotella cryptica</name>
    <dbReference type="NCBI Taxonomy" id="29204"/>
    <lineage>
        <taxon>Eukaryota</taxon>
        <taxon>Sar</taxon>
        <taxon>Stramenopiles</taxon>
        <taxon>Ochrophyta</taxon>
        <taxon>Bacillariophyta</taxon>
        <taxon>Coscinodiscophyceae</taxon>
        <taxon>Thalassiosirophycidae</taxon>
        <taxon>Stephanodiscales</taxon>
        <taxon>Stephanodiscaceae</taxon>
        <taxon>Cyclotella</taxon>
    </lineage>
</organism>
<comment type="caution">
    <text evidence="1">The sequence shown here is derived from an EMBL/GenBank/DDBJ whole genome shotgun (WGS) entry which is preliminary data.</text>
</comment>
<dbReference type="Proteomes" id="UP001516023">
    <property type="component" value="Unassembled WGS sequence"/>
</dbReference>
<gene>
    <name evidence="1" type="ORF">HJC23_010573</name>
</gene>
<accession>A0ABD3NXU8</accession>
<dbReference type="AlphaFoldDB" id="A0ABD3NXU8"/>
<evidence type="ECO:0000313" key="2">
    <source>
        <dbReference type="Proteomes" id="UP001516023"/>
    </source>
</evidence>
<keyword evidence="2" id="KW-1185">Reference proteome</keyword>
<proteinExistence type="predicted"/>
<evidence type="ECO:0000313" key="1">
    <source>
        <dbReference type="EMBL" id="KAL3780311.1"/>
    </source>
</evidence>
<sequence length="75" mass="8017">MKAEVEKLGEVVAEMNKAARIALGEEKSGGGGIAGGDIHPTAPAHRRRIRYCRSPSLRATGPQHKLRITPSAVLF</sequence>
<reference evidence="1 2" key="1">
    <citation type="journal article" date="2020" name="G3 (Bethesda)">
        <title>Improved Reference Genome for Cyclotella cryptica CCMP332, a Model for Cell Wall Morphogenesis, Salinity Adaptation, and Lipid Production in Diatoms (Bacillariophyta).</title>
        <authorList>
            <person name="Roberts W.R."/>
            <person name="Downey K.M."/>
            <person name="Ruck E.C."/>
            <person name="Traller J.C."/>
            <person name="Alverson A.J."/>
        </authorList>
    </citation>
    <scope>NUCLEOTIDE SEQUENCE [LARGE SCALE GENOMIC DNA]</scope>
    <source>
        <strain evidence="1 2">CCMP332</strain>
    </source>
</reference>
<dbReference type="EMBL" id="JABMIG020000354">
    <property type="protein sequence ID" value="KAL3780311.1"/>
    <property type="molecule type" value="Genomic_DNA"/>
</dbReference>